<gene>
    <name evidence="4" type="ORF">N5B56_12990</name>
</gene>
<keyword evidence="2" id="KW-0812">Transmembrane</keyword>
<organism evidence="4 5">
    <name type="scientific">Eubacterium album</name>
    <dbReference type="NCBI Taxonomy" id="2978477"/>
    <lineage>
        <taxon>Bacteria</taxon>
        <taxon>Bacillati</taxon>
        <taxon>Bacillota</taxon>
        <taxon>Clostridia</taxon>
        <taxon>Eubacteriales</taxon>
        <taxon>Eubacteriaceae</taxon>
        <taxon>Eubacterium</taxon>
    </lineage>
</organism>
<dbReference type="Proteomes" id="UP001431199">
    <property type="component" value="Unassembled WGS sequence"/>
</dbReference>
<evidence type="ECO:0000313" key="4">
    <source>
        <dbReference type="EMBL" id="MCT7399979.1"/>
    </source>
</evidence>
<feature type="chain" id="PRO_5045524509" evidence="3">
    <location>
        <begin position="22"/>
        <end position="502"/>
    </location>
</feature>
<sequence length="502" mass="56091">MKKLLATIAIFFMCVSTSVMGSQTPSKDDIENTINKISYYQMNTVKNPTYGSVGGEWTVFGLARCGNIKDEYIEKYVSNVSKTVADNKGILSTRKYTEYARTIIALTAIQKNPQNFSGYNLLQPLATFENIMIQGVNGAAYTLMAFDCGNYEIPDATTGKQTTRNKLIDFLVKQQLNNGGWNYMGTEADVDVTAMVIQALAPYYNEKQNVKESIDKGLAILSTLQKSDGAYGNTSDSNCESTAQVLTALSEMRIKIDDSRFVKNGKTVYDGLMTFYKDNGAFCHTKGKGANQMSTDQAMYAITAYYRSISGMNRLYDMSDGIIKIENTKVETTKADNKEETKSSASDKNKNDANNNDKNNSTSKNTKRNASSNSKNNSKSNGNTLNNSDDNDNRENNDSKNRKDNNVETEENTNTTDNLENATDVLEKNDEENKIATDNNIEETENKNSVNNKENVTKETKHKNRRPYIILIFGICCGIAGKFGYDIYKYKKKRVTNKDEQN</sequence>
<dbReference type="InterPro" id="IPR008930">
    <property type="entry name" value="Terpenoid_cyclase/PrenylTrfase"/>
</dbReference>
<dbReference type="Gene3D" id="1.50.10.20">
    <property type="match status" value="1"/>
</dbReference>
<feature type="region of interest" description="Disordered" evidence="1">
    <location>
        <begin position="332"/>
        <end position="460"/>
    </location>
</feature>
<dbReference type="EMBL" id="JAODBU010000015">
    <property type="protein sequence ID" value="MCT7399979.1"/>
    <property type="molecule type" value="Genomic_DNA"/>
</dbReference>
<reference evidence="4" key="1">
    <citation type="submission" date="2022-09" db="EMBL/GenBank/DDBJ databases">
        <title>Eubacterium sp. LFL-14 isolated from human feces.</title>
        <authorList>
            <person name="Liu F."/>
        </authorList>
    </citation>
    <scope>NUCLEOTIDE SEQUENCE</scope>
    <source>
        <strain evidence="4">LFL-14</strain>
    </source>
</reference>
<protein>
    <submittedName>
        <fullName evidence="4">Terpene cyclase/mutase family protein</fullName>
    </submittedName>
</protein>
<feature type="transmembrane region" description="Helical" evidence="2">
    <location>
        <begin position="468"/>
        <end position="488"/>
    </location>
</feature>
<evidence type="ECO:0000256" key="3">
    <source>
        <dbReference type="SAM" id="SignalP"/>
    </source>
</evidence>
<dbReference type="CDD" id="cd00688">
    <property type="entry name" value="ISOPREN_C2_like"/>
    <property type="match status" value="1"/>
</dbReference>
<proteinExistence type="predicted"/>
<feature type="compositionally biased region" description="Basic and acidic residues" evidence="1">
    <location>
        <begin position="425"/>
        <end position="435"/>
    </location>
</feature>
<feature type="compositionally biased region" description="Basic and acidic residues" evidence="1">
    <location>
        <begin position="332"/>
        <end position="351"/>
    </location>
</feature>
<name>A0ABT2M373_9FIRM</name>
<dbReference type="SUPFAM" id="SSF48239">
    <property type="entry name" value="Terpenoid cyclases/Protein prenyltransferases"/>
    <property type="match status" value="1"/>
</dbReference>
<accession>A0ABT2M373</accession>
<keyword evidence="5" id="KW-1185">Reference proteome</keyword>
<dbReference type="RefSeq" id="WP_260979139.1">
    <property type="nucleotide sequence ID" value="NZ_JAODBU010000015.1"/>
</dbReference>
<feature type="compositionally biased region" description="Low complexity" evidence="1">
    <location>
        <begin position="412"/>
        <end position="424"/>
    </location>
</feature>
<evidence type="ECO:0000256" key="2">
    <source>
        <dbReference type="SAM" id="Phobius"/>
    </source>
</evidence>
<evidence type="ECO:0000313" key="5">
    <source>
        <dbReference type="Proteomes" id="UP001431199"/>
    </source>
</evidence>
<keyword evidence="2" id="KW-1133">Transmembrane helix</keyword>
<evidence type="ECO:0000256" key="1">
    <source>
        <dbReference type="SAM" id="MobiDB-lite"/>
    </source>
</evidence>
<feature type="signal peptide" evidence="3">
    <location>
        <begin position="1"/>
        <end position="21"/>
    </location>
</feature>
<keyword evidence="3" id="KW-0732">Signal</keyword>
<comment type="caution">
    <text evidence="4">The sequence shown here is derived from an EMBL/GenBank/DDBJ whole genome shotgun (WGS) entry which is preliminary data.</text>
</comment>
<keyword evidence="2" id="KW-0472">Membrane</keyword>
<feature type="compositionally biased region" description="Basic and acidic residues" evidence="1">
    <location>
        <begin position="391"/>
        <end position="406"/>
    </location>
</feature>
<feature type="compositionally biased region" description="Low complexity" evidence="1">
    <location>
        <begin position="352"/>
        <end position="388"/>
    </location>
</feature>